<dbReference type="GO" id="GO:0032589">
    <property type="term" value="C:neuron projection membrane"/>
    <property type="evidence" value="ECO:0007669"/>
    <property type="project" value="TreeGrafter"/>
</dbReference>
<dbReference type="SMART" id="SM00409">
    <property type="entry name" value="IG"/>
    <property type="match status" value="2"/>
</dbReference>
<dbReference type="InterPro" id="IPR003599">
    <property type="entry name" value="Ig_sub"/>
</dbReference>
<dbReference type="Pfam" id="PF13927">
    <property type="entry name" value="Ig_3"/>
    <property type="match status" value="1"/>
</dbReference>
<evidence type="ECO:0000313" key="3">
    <source>
        <dbReference type="RefSeq" id="XP_018025791.1"/>
    </source>
</evidence>
<protein>
    <submittedName>
        <fullName evidence="3">Uncharacterized protein LOC108681280</fullName>
    </submittedName>
</protein>
<dbReference type="PANTHER" id="PTHR23279">
    <property type="entry name" value="DEFECTIVE PROBOSCIS EXTENSION RESPONSE DPR -RELATED"/>
    <property type="match status" value="1"/>
</dbReference>
<organism evidence="2 3">
    <name type="scientific">Hyalella azteca</name>
    <name type="common">Amphipod</name>
    <dbReference type="NCBI Taxonomy" id="294128"/>
    <lineage>
        <taxon>Eukaryota</taxon>
        <taxon>Metazoa</taxon>
        <taxon>Ecdysozoa</taxon>
        <taxon>Arthropoda</taxon>
        <taxon>Crustacea</taxon>
        <taxon>Multicrustacea</taxon>
        <taxon>Malacostraca</taxon>
        <taxon>Eumalacostraca</taxon>
        <taxon>Peracarida</taxon>
        <taxon>Amphipoda</taxon>
        <taxon>Senticaudata</taxon>
        <taxon>Talitrida</taxon>
        <taxon>Talitroidea</taxon>
        <taxon>Hyalellidae</taxon>
        <taxon>Hyalella</taxon>
    </lineage>
</organism>
<dbReference type="SUPFAM" id="SSF48726">
    <property type="entry name" value="Immunoglobulin"/>
    <property type="match status" value="2"/>
</dbReference>
<dbReference type="RefSeq" id="XP_018025791.1">
    <property type="nucleotide sequence ID" value="XM_018170302.2"/>
</dbReference>
<evidence type="ECO:0000313" key="2">
    <source>
        <dbReference type="Proteomes" id="UP000694843"/>
    </source>
</evidence>
<proteinExistence type="predicted"/>
<dbReference type="InterPro" id="IPR037448">
    <property type="entry name" value="Zig-8"/>
</dbReference>
<dbReference type="Pfam" id="PF07686">
    <property type="entry name" value="V-set"/>
    <property type="match status" value="1"/>
</dbReference>
<sequence>MSFTNASKESFIEAHCKMSFSSARKMNLMSTRLDLNDGCLLCDGRYHSGRCRRKCLGSEPVRLSLKKYSQASSPFNYSKTKFLLFTSLLLFLHFTDFGACYIHEGDTRIYKERHRALSPPQPALAPQFDASSSGNVTALADKTALLNCRVHNAENLSVSWIRHRDIHLLTVGQYTYTSDQRFRVVHERDSDDWILKISYVQPRDSGVYECQVSTTPPTSHFIGLNVVEPQTKILGGPDLHINKGSTINLTCVIQFSPEPPDFIIWNHNGKIIGYDSPRGGVTVIIEKGDETVCTLLIQRARDTDSGRYDCQPSNAAPAKTTVHVLNEQPAAIQHGGQANYRSSSCKTLLSLLFFLAAHQRLLKFGE</sequence>
<dbReference type="InterPro" id="IPR003598">
    <property type="entry name" value="Ig_sub2"/>
</dbReference>
<dbReference type="PROSITE" id="PS50835">
    <property type="entry name" value="IG_LIKE"/>
    <property type="match status" value="2"/>
</dbReference>
<reference evidence="3" key="1">
    <citation type="submission" date="2025-08" db="UniProtKB">
        <authorList>
            <consortium name="RefSeq"/>
        </authorList>
    </citation>
    <scope>IDENTIFICATION</scope>
    <source>
        <tissue evidence="3">Whole organism</tissue>
    </source>
</reference>
<dbReference type="OrthoDB" id="5969816at2759"/>
<dbReference type="InterPro" id="IPR013106">
    <property type="entry name" value="Ig_V-set"/>
</dbReference>
<dbReference type="InterPro" id="IPR036179">
    <property type="entry name" value="Ig-like_dom_sf"/>
</dbReference>
<evidence type="ECO:0000259" key="1">
    <source>
        <dbReference type="PROSITE" id="PS50835"/>
    </source>
</evidence>
<dbReference type="Proteomes" id="UP000694843">
    <property type="component" value="Unplaced"/>
</dbReference>
<feature type="domain" description="Ig-like" evidence="1">
    <location>
        <begin position="126"/>
        <end position="213"/>
    </location>
</feature>
<dbReference type="KEGG" id="hazt:108681280"/>
<dbReference type="SMART" id="SM00408">
    <property type="entry name" value="IGc2"/>
    <property type="match status" value="2"/>
</dbReference>
<dbReference type="FunFam" id="2.60.40.10:FF:000533">
    <property type="entry name" value="Uncharacterized protein, isoform A"/>
    <property type="match status" value="1"/>
</dbReference>
<gene>
    <name evidence="3" type="primary">LOC108681280</name>
</gene>
<dbReference type="GeneID" id="108681280"/>
<name>A0A8B7PK88_HYAAZ</name>
<dbReference type="Gene3D" id="2.60.40.10">
    <property type="entry name" value="Immunoglobulins"/>
    <property type="match status" value="2"/>
</dbReference>
<dbReference type="InterPro" id="IPR007110">
    <property type="entry name" value="Ig-like_dom"/>
</dbReference>
<dbReference type="FunFam" id="2.60.40.10:FF:000129">
    <property type="entry name" value="CLUMA_CG018772, isoform A"/>
    <property type="match status" value="1"/>
</dbReference>
<dbReference type="CDD" id="cd00099">
    <property type="entry name" value="IgV"/>
    <property type="match status" value="1"/>
</dbReference>
<dbReference type="AlphaFoldDB" id="A0A8B7PK88"/>
<feature type="domain" description="Ig-like" evidence="1">
    <location>
        <begin position="229"/>
        <end position="321"/>
    </location>
</feature>
<dbReference type="InterPro" id="IPR013783">
    <property type="entry name" value="Ig-like_fold"/>
</dbReference>
<keyword evidence="2" id="KW-1185">Reference proteome</keyword>
<dbReference type="PANTHER" id="PTHR23279:SF36">
    <property type="entry name" value="DEFECTIVE PROBOSCIS EXTENSION RESPONSE 9, ISOFORM A"/>
    <property type="match status" value="1"/>
</dbReference>
<accession>A0A8B7PK88</accession>
<dbReference type="SMART" id="SM00406">
    <property type="entry name" value="IGv"/>
    <property type="match status" value="1"/>
</dbReference>
<dbReference type="GO" id="GO:0050808">
    <property type="term" value="P:synapse organization"/>
    <property type="evidence" value="ECO:0007669"/>
    <property type="project" value="TreeGrafter"/>
</dbReference>